<accession>A0A164W9Q0</accession>
<dbReference type="AlphaFoldDB" id="A0A164W9Q0"/>
<evidence type="ECO:0000256" key="3">
    <source>
        <dbReference type="ARBA" id="ARBA00022771"/>
    </source>
</evidence>
<dbReference type="PRINTS" id="PR00633">
    <property type="entry name" value="RCCNDNSATION"/>
</dbReference>
<dbReference type="InterPro" id="IPR058923">
    <property type="entry name" value="RCC1-like_dom"/>
</dbReference>
<dbReference type="GO" id="GO:0031267">
    <property type="term" value="F:small GTPase binding"/>
    <property type="evidence" value="ECO:0007669"/>
    <property type="project" value="TreeGrafter"/>
</dbReference>
<dbReference type="Pfam" id="PF25390">
    <property type="entry name" value="WD40_RLD"/>
    <property type="match status" value="1"/>
</dbReference>
<name>A0A164W9Q0_9AGAM</name>
<feature type="region of interest" description="Disordered" evidence="7">
    <location>
        <begin position="525"/>
        <end position="574"/>
    </location>
</feature>
<reference evidence="9 10" key="1">
    <citation type="journal article" date="2016" name="Mol. Biol. Evol.">
        <title>Comparative Genomics of Early-Diverging Mushroom-Forming Fungi Provides Insights into the Origins of Lignocellulose Decay Capabilities.</title>
        <authorList>
            <person name="Nagy L.G."/>
            <person name="Riley R."/>
            <person name="Tritt A."/>
            <person name="Adam C."/>
            <person name="Daum C."/>
            <person name="Floudas D."/>
            <person name="Sun H."/>
            <person name="Yadav J.S."/>
            <person name="Pangilinan J."/>
            <person name="Larsson K.H."/>
            <person name="Matsuura K."/>
            <person name="Barry K."/>
            <person name="Labutti K."/>
            <person name="Kuo R."/>
            <person name="Ohm R.A."/>
            <person name="Bhattacharya S.S."/>
            <person name="Shirouzu T."/>
            <person name="Yoshinaga Y."/>
            <person name="Martin F.M."/>
            <person name="Grigoriev I.V."/>
            <person name="Hibbett D.S."/>
        </authorList>
    </citation>
    <scope>NUCLEOTIDE SEQUENCE [LARGE SCALE GENOMIC DNA]</scope>
    <source>
        <strain evidence="9 10">HHB9708</strain>
    </source>
</reference>
<protein>
    <submittedName>
        <fullName evidence="9">RCC1/BLIP-II protein</fullName>
    </submittedName>
</protein>
<evidence type="ECO:0000259" key="8">
    <source>
        <dbReference type="PROSITE" id="PS50016"/>
    </source>
</evidence>
<dbReference type="STRING" id="1314777.A0A164W9Q0"/>
<keyword evidence="3 5" id="KW-0863">Zinc-finger</keyword>
<dbReference type="Gene3D" id="3.30.40.10">
    <property type="entry name" value="Zinc/RING finger domain, C3HC4 (zinc finger)"/>
    <property type="match status" value="1"/>
</dbReference>
<dbReference type="Gene3D" id="2.130.10.30">
    <property type="entry name" value="Regulator of chromosome condensation 1/beta-lactamase-inhibitor protein II"/>
    <property type="match status" value="2"/>
</dbReference>
<dbReference type="Pfam" id="PF00628">
    <property type="entry name" value="PHD"/>
    <property type="match status" value="1"/>
</dbReference>
<dbReference type="PANTHER" id="PTHR46207">
    <property type="entry name" value="PROTEIN RCC2"/>
    <property type="match status" value="1"/>
</dbReference>
<organism evidence="9 10">
    <name type="scientific">Sistotremastrum niveocremeum HHB9708</name>
    <dbReference type="NCBI Taxonomy" id="1314777"/>
    <lineage>
        <taxon>Eukaryota</taxon>
        <taxon>Fungi</taxon>
        <taxon>Dikarya</taxon>
        <taxon>Basidiomycota</taxon>
        <taxon>Agaricomycotina</taxon>
        <taxon>Agaricomycetes</taxon>
        <taxon>Sistotremastrales</taxon>
        <taxon>Sistotremastraceae</taxon>
        <taxon>Sertulicium</taxon>
        <taxon>Sertulicium niveocremeum</taxon>
    </lineage>
</organism>
<dbReference type="OrthoDB" id="5370059at2759"/>
<dbReference type="PROSITE" id="PS01359">
    <property type="entry name" value="ZF_PHD_1"/>
    <property type="match status" value="1"/>
</dbReference>
<evidence type="ECO:0000256" key="5">
    <source>
        <dbReference type="PROSITE-ProRule" id="PRU00146"/>
    </source>
</evidence>
<feature type="repeat" description="RCC1" evidence="6">
    <location>
        <begin position="87"/>
        <end position="147"/>
    </location>
</feature>
<dbReference type="InterPro" id="IPR019786">
    <property type="entry name" value="Zinc_finger_PHD-type_CS"/>
</dbReference>
<dbReference type="PROSITE" id="PS50012">
    <property type="entry name" value="RCC1_3"/>
    <property type="match status" value="4"/>
</dbReference>
<dbReference type="EMBL" id="KV419403">
    <property type="protein sequence ID" value="KZS94863.1"/>
    <property type="molecule type" value="Genomic_DNA"/>
</dbReference>
<keyword evidence="10" id="KW-1185">Reference proteome</keyword>
<feature type="repeat" description="RCC1" evidence="6">
    <location>
        <begin position="148"/>
        <end position="204"/>
    </location>
</feature>
<dbReference type="GO" id="GO:0016020">
    <property type="term" value="C:membrane"/>
    <property type="evidence" value="ECO:0007669"/>
    <property type="project" value="TreeGrafter"/>
</dbReference>
<sequence>MSEAPQTETHHNGEAKSTEVKWGRVLVCGGTNWAKLGKKDKPGAAISEEDRPDLLEPHILRSLSNVKAVSIHTSCCSCHCIVLDVDGTAWMFGRNTPPAMGLPSNSFGEISECAPRSITARELGAAEGSKFVHAACGRGHSLLVGSGGEVWACGANLSGQCGQNPSPEVPHWKLVDGPWSRGANKQKVVQVGAGVSFSLALTDEGKVYAFGSAEKGQLGNGKTGEHIATGNKILFDLHSDPILVRNLESHKIVSLSCGNQHSILLDSEGYVYTFGYNGYCRLGHGDQVDCLTPKVVAQFANSKESLRGGFVVAGPTCSIVIDRQKMLYLCGKFKNSGDGSSGQPWSSFKYVPDIMSCKIDFASLGGVTIWALTADEDGSMMTVAWGQNAHNGELGMGADQPKSATKPTQVNPLKGIEVFAVAAAQNTTFMLALPNDKLSDLPRHPDEVGPADECNVCSKDKKDDSPIVCEKCDQPYHLSCLNPPLSEVPTGEWFCAPCEASPGAPIFAIDTDKSKYLVEALKKSAAAGGGGRGKKASAKHVEEGEDDEDDDDGAKTGTKRKAGAVGKAGAKRKK</sequence>
<dbReference type="InterPro" id="IPR001965">
    <property type="entry name" value="Znf_PHD"/>
</dbReference>
<dbReference type="PROSITE" id="PS50016">
    <property type="entry name" value="ZF_PHD_2"/>
    <property type="match status" value="1"/>
</dbReference>
<evidence type="ECO:0000313" key="10">
    <source>
        <dbReference type="Proteomes" id="UP000076722"/>
    </source>
</evidence>
<evidence type="ECO:0000256" key="7">
    <source>
        <dbReference type="SAM" id="MobiDB-lite"/>
    </source>
</evidence>
<dbReference type="InterPro" id="IPR009091">
    <property type="entry name" value="RCC1/BLIP-II"/>
</dbReference>
<dbReference type="GO" id="GO:0008270">
    <property type="term" value="F:zinc ion binding"/>
    <property type="evidence" value="ECO:0007669"/>
    <property type="project" value="UniProtKB-KW"/>
</dbReference>
<dbReference type="InterPro" id="IPR028641">
    <property type="entry name" value="RCC2"/>
</dbReference>
<dbReference type="InterPro" id="IPR019787">
    <property type="entry name" value="Znf_PHD-finger"/>
</dbReference>
<keyword evidence="2" id="KW-0677">Repeat</keyword>
<dbReference type="Proteomes" id="UP000076722">
    <property type="component" value="Unassembled WGS sequence"/>
</dbReference>
<feature type="repeat" description="RCC1" evidence="6">
    <location>
        <begin position="380"/>
        <end position="434"/>
    </location>
</feature>
<feature type="repeat" description="RCC1" evidence="6">
    <location>
        <begin position="205"/>
        <end position="268"/>
    </location>
</feature>
<evidence type="ECO:0000256" key="6">
    <source>
        <dbReference type="PROSITE-ProRule" id="PRU00235"/>
    </source>
</evidence>
<evidence type="ECO:0000256" key="2">
    <source>
        <dbReference type="ARBA" id="ARBA00022737"/>
    </source>
</evidence>
<feature type="domain" description="PHD-type" evidence="8">
    <location>
        <begin position="451"/>
        <end position="501"/>
    </location>
</feature>
<dbReference type="InterPro" id="IPR013083">
    <property type="entry name" value="Znf_RING/FYVE/PHD"/>
</dbReference>
<evidence type="ECO:0000313" key="9">
    <source>
        <dbReference type="EMBL" id="KZS94863.1"/>
    </source>
</evidence>
<keyword evidence="1" id="KW-0479">Metal-binding</keyword>
<dbReference type="InterPro" id="IPR000408">
    <property type="entry name" value="Reg_chr_condens"/>
</dbReference>
<dbReference type="PANTHER" id="PTHR46207:SF1">
    <property type="entry name" value="PROTEIN RCC2"/>
    <property type="match status" value="1"/>
</dbReference>
<dbReference type="SUPFAM" id="SSF57903">
    <property type="entry name" value="FYVE/PHD zinc finger"/>
    <property type="match status" value="1"/>
</dbReference>
<dbReference type="SUPFAM" id="SSF50985">
    <property type="entry name" value="RCC1/BLIP-II"/>
    <property type="match status" value="1"/>
</dbReference>
<keyword evidence="4" id="KW-0862">Zinc</keyword>
<evidence type="ECO:0000256" key="4">
    <source>
        <dbReference type="ARBA" id="ARBA00022833"/>
    </source>
</evidence>
<gene>
    <name evidence="9" type="ORF">SISNIDRAFT_484389</name>
</gene>
<dbReference type="PROSITE" id="PS00626">
    <property type="entry name" value="RCC1_2"/>
    <property type="match status" value="2"/>
</dbReference>
<dbReference type="SMART" id="SM00249">
    <property type="entry name" value="PHD"/>
    <property type="match status" value="1"/>
</dbReference>
<proteinExistence type="predicted"/>
<dbReference type="InterPro" id="IPR011011">
    <property type="entry name" value="Znf_FYVE_PHD"/>
</dbReference>
<evidence type="ECO:0000256" key="1">
    <source>
        <dbReference type="ARBA" id="ARBA00022723"/>
    </source>
</evidence>
<feature type="compositionally biased region" description="Acidic residues" evidence="7">
    <location>
        <begin position="543"/>
        <end position="552"/>
    </location>
</feature>